<reference evidence="2" key="2">
    <citation type="submission" date="2019-10" db="EMBL/GenBank/DDBJ databases">
        <title>A de novo genome assembly of a pear dwarfing rootstock.</title>
        <authorList>
            <person name="Wang F."/>
            <person name="Wang J."/>
            <person name="Li S."/>
            <person name="Zhang Y."/>
            <person name="Fang M."/>
            <person name="Ma L."/>
            <person name="Zhao Y."/>
            <person name="Jiang S."/>
        </authorList>
    </citation>
    <scope>NUCLEOTIDE SEQUENCE [LARGE SCALE GENOMIC DNA]</scope>
</reference>
<accession>A0A5N5FZN5</accession>
<protein>
    <submittedName>
        <fullName evidence="1">Uncharacterized protein</fullName>
    </submittedName>
</protein>
<reference evidence="1 2" key="1">
    <citation type="submission" date="2019-09" db="EMBL/GenBank/DDBJ databases">
        <authorList>
            <person name="Ou C."/>
        </authorList>
    </citation>
    <scope>NUCLEOTIDE SEQUENCE [LARGE SCALE GENOMIC DNA]</scope>
    <source>
        <strain evidence="1">S2</strain>
        <tissue evidence="1">Leaf</tissue>
    </source>
</reference>
<sequence>MDHDCVAGSCNFPSFFDGTNYVTWNLIDMDYLIFEWKAHLRTVDGESMVNAKKFQDLNEIKLGKLVGKLVGNKTCVLKLENMELIKKLNEAVYKIDYLTLDAEKFNEVPCVRSPYDANNALVFVDSGSCLKSINSQVMEESLFVTLMMFGTLIVDVAWPTLLEKGAVKIPKLPQLENVCYVAGLKTNLLSISQLCDDVADAIRFSKRRCKIIEKDKKNMLVVPIASTFLESSVIPTFLTTRAVKFYKVVIARAIVPERQVVWDDLPIEDAIIANDLIDHYKLHKWLKSSIRMFPPNFQILEVKCLEPFNASNIHSFDLITYHYDIHVYHRQAYLDSSVALVKNQVSKSRLKPLYRPWAYFLRRNVVGSSNKGNRTLEATRVLYAMMSFSNMPFGFPNFSFNHCVGVPFHPDDVCPRSTKELDKGLLNLSNVMSTISHGDLHLSSPPNASQERNIAYLESELYSL</sequence>
<dbReference type="Proteomes" id="UP000327157">
    <property type="component" value="Chromosome 14"/>
</dbReference>
<comment type="caution">
    <text evidence="1">The sequence shown here is derived from an EMBL/GenBank/DDBJ whole genome shotgun (WGS) entry which is preliminary data.</text>
</comment>
<evidence type="ECO:0000313" key="2">
    <source>
        <dbReference type="Proteomes" id="UP000327157"/>
    </source>
</evidence>
<gene>
    <name evidence="1" type="ORF">D8674_011766</name>
</gene>
<dbReference type="AlphaFoldDB" id="A0A5N5FZN5"/>
<keyword evidence="2" id="KW-1185">Reference proteome</keyword>
<evidence type="ECO:0000313" key="1">
    <source>
        <dbReference type="EMBL" id="KAB2608598.1"/>
    </source>
</evidence>
<dbReference type="OrthoDB" id="1749378at2759"/>
<proteinExistence type="predicted"/>
<dbReference type="EMBL" id="SMOL01000553">
    <property type="protein sequence ID" value="KAB2608598.1"/>
    <property type="molecule type" value="Genomic_DNA"/>
</dbReference>
<name>A0A5N5FZN5_9ROSA</name>
<reference evidence="1 2" key="3">
    <citation type="submission" date="2019-11" db="EMBL/GenBank/DDBJ databases">
        <title>A de novo genome assembly of a pear dwarfing rootstock.</title>
        <authorList>
            <person name="Wang F."/>
            <person name="Wang J."/>
            <person name="Li S."/>
            <person name="Zhang Y."/>
            <person name="Fang M."/>
            <person name="Ma L."/>
            <person name="Zhao Y."/>
            <person name="Jiang S."/>
        </authorList>
    </citation>
    <scope>NUCLEOTIDE SEQUENCE [LARGE SCALE GENOMIC DNA]</scope>
    <source>
        <strain evidence="1">S2</strain>
        <tissue evidence="1">Leaf</tissue>
    </source>
</reference>
<organism evidence="1 2">
    <name type="scientific">Pyrus ussuriensis x Pyrus communis</name>
    <dbReference type="NCBI Taxonomy" id="2448454"/>
    <lineage>
        <taxon>Eukaryota</taxon>
        <taxon>Viridiplantae</taxon>
        <taxon>Streptophyta</taxon>
        <taxon>Embryophyta</taxon>
        <taxon>Tracheophyta</taxon>
        <taxon>Spermatophyta</taxon>
        <taxon>Magnoliopsida</taxon>
        <taxon>eudicotyledons</taxon>
        <taxon>Gunneridae</taxon>
        <taxon>Pentapetalae</taxon>
        <taxon>rosids</taxon>
        <taxon>fabids</taxon>
        <taxon>Rosales</taxon>
        <taxon>Rosaceae</taxon>
        <taxon>Amygdaloideae</taxon>
        <taxon>Maleae</taxon>
        <taxon>Pyrus</taxon>
    </lineage>
</organism>